<dbReference type="KEGG" id="paa:Paes_1259"/>
<dbReference type="STRING" id="290512.Paes_1259"/>
<dbReference type="HOGENOM" id="CLU_1426840_0_0_10"/>
<reference evidence="2" key="1">
    <citation type="submission" date="2008-06" db="EMBL/GenBank/DDBJ databases">
        <title>Complete sequence of chromosome of Prosthecochloris aestuarii DSM 271.</title>
        <authorList>
            <consortium name="US DOE Joint Genome Institute"/>
            <person name="Lucas S."/>
            <person name="Copeland A."/>
            <person name="Lapidus A."/>
            <person name="Glavina del Rio T."/>
            <person name="Dalin E."/>
            <person name="Tice H."/>
            <person name="Bruce D."/>
            <person name="Goodwin L."/>
            <person name="Pitluck S."/>
            <person name="Schmutz J."/>
            <person name="Larimer F."/>
            <person name="Land M."/>
            <person name="Hauser L."/>
            <person name="Kyrpides N."/>
            <person name="Anderson I."/>
            <person name="Liu Z."/>
            <person name="Li T."/>
            <person name="Zhao F."/>
            <person name="Overmann J."/>
            <person name="Bryant D.A."/>
            <person name="Richardson P."/>
        </authorList>
    </citation>
    <scope>NUCLEOTIDE SEQUENCE [LARGE SCALE GENOMIC DNA]</scope>
    <source>
        <strain evidence="2">DSM 271</strain>
    </source>
</reference>
<evidence type="ECO:0000256" key="1">
    <source>
        <dbReference type="SAM" id="SignalP"/>
    </source>
</evidence>
<accession>B4S898</accession>
<feature type="signal peptide" evidence="1">
    <location>
        <begin position="1"/>
        <end position="31"/>
    </location>
</feature>
<evidence type="ECO:0000313" key="3">
    <source>
        <dbReference type="Proteomes" id="UP000002725"/>
    </source>
</evidence>
<proteinExistence type="predicted"/>
<keyword evidence="3" id="KW-1185">Reference proteome</keyword>
<dbReference type="EMBL" id="CP001108">
    <property type="protein sequence ID" value="ACF46285.1"/>
    <property type="molecule type" value="Genomic_DNA"/>
</dbReference>
<organism evidence="2 3">
    <name type="scientific">Prosthecochloris aestuarii (strain DSM 271 / SK 413)</name>
    <dbReference type="NCBI Taxonomy" id="290512"/>
    <lineage>
        <taxon>Bacteria</taxon>
        <taxon>Pseudomonadati</taxon>
        <taxon>Chlorobiota</taxon>
        <taxon>Chlorobiia</taxon>
        <taxon>Chlorobiales</taxon>
        <taxon>Chlorobiaceae</taxon>
        <taxon>Prosthecochloris</taxon>
    </lineage>
</organism>
<evidence type="ECO:0000313" key="2">
    <source>
        <dbReference type="EMBL" id="ACF46285.1"/>
    </source>
</evidence>
<dbReference type="Proteomes" id="UP000002725">
    <property type="component" value="Chromosome"/>
</dbReference>
<name>B4S898_PROA2</name>
<dbReference type="AlphaFoldDB" id="B4S898"/>
<protein>
    <submittedName>
        <fullName evidence="2">Uncharacterized protein</fullName>
    </submittedName>
</protein>
<sequence length="190" mass="21346">MCIRSGLKKAFPASLFMALCIVSGSMSNAYAGNFYIPETQSLPEVELYEIGLNQSGISSVLSAFEADASWTGNDLNTPMMQLDEVYTTTTIVRKNVLLWYYTYNQKAEREPVFNVRYRVLSRSGKANTLSHQTDSASLITATITEKPLDYDYKNKNVIRCLGIVDMDFDISRATRSGKYYGTIEITITSY</sequence>
<gene>
    <name evidence="2" type="ordered locus">Paes_1259</name>
</gene>
<feature type="chain" id="PRO_5002822661" evidence="1">
    <location>
        <begin position="32"/>
        <end position="190"/>
    </location>
</feature>
<keyword evidence="1" id="KW-0732">Signal</keyword>